<protein>
    <submittedName>
        <fullName evidence="1">Uncharacterized protein</fullName>
    </submittedName>
</protein>
<reference evidence="1" key="1">
    <citation type="submission" date="2021-03" db="EMBL/GenBank/DDBJ databases">
        <authorList>
            <person name="Bekaert M."/>
        </authorList>
    </citation>
    <scope>NUCLEOTIDE SEQUENCE</scope>
</reference>
<comment type="caution">
    <text evidence="1">The sequence shown here is derived from an EMBL/GenBank/DDBJ whole genome shotgun (WGS) entry which is preliminary data.</text>
</comment>
<organism evidence="1 2">
    <name type="scientific">Mytilus edulis</name>
    <name type="common">Blue mussel</name>
    <dbReference type="NCBI Taxonomy" id="6550"/>
    <lineage>
        <taxon>Eukaryota</taxon>
        <taxon>Metazoa</taxon>
        <taxon>Spiralia</taxon>
        <taxon>Lophotrochozoa</taxon>
        <taxon>Mollusca</taxon>
        <taxon>Bivalvia</taxon>
        <taxon>Autobranchia</taxon>
        <taxon>Pteriomorphia</taxon>
        <taxon>Mytilida</taxon>
        <taxon>Mytiloidea</taxon>
        <taxon>Mytilidae</taxon>
        <taxon>Mytilinae</taxon>
        <taxon>Mytilus</taxon>
    </lineage>
</organism>
<dbReference type="GO" id="GO:0003676">
    <property type="term" value="F:nucleic acid binding"/>
    <property type="evidence" value="ECO:0007669"/>
    <property type="project" value="InterPro"/>
</dbReference>
<name>A0A8S3QJG6_MYTED</name>
<dbReference type="EMBL" id="CAJPWZ010000585">
    <property type="protein sequence ID" value="CAG2196911.1"/>
    <property type="molecule type" value="Genomic_DNA"/>
</dbReference>
<dbReference type="Proteomes" id="UP000683360">
    <property type="component" value="Unassembled WGS sequence"/>
</dbReference>
<dbReference type="InterPro" id="IPR012337">
    <property type="entry name" value="RNaseH-like_sf"/>
</dbReference>
<keyword evidence="2" id="KW-1185">Reference proteome</keyword>
<sequence length="175" mass="19770">MDIYPIEYLSQRSDGNDNVTVSVEAAWQRRGNGRSYDSLTGKPFYPDIDNQSSSTFEVQEGVCYQSNTMIDTVTENSDEKILEIPAPKNKTNRSDSKPDRSTMTHIDFDIEATGLGRTSHITQISARRGLETFSKYILPAREITPKAAEVTGFTFQNVLYIYLTKLSQLLAKRKD</sequence>
<accession>A0A8S3QJG6</accession>
<dbReference type="Gene3D" id="3.30.420.10">
    <property type="entry name" value="Ribonuclease H-like superfamily/Ribonuclease H"/>
    <property type="match status" value="1"/>
</dbReference>
<evidence type="ECO:0000313" key="1">
    <source>
        <dbReference type="EMBL" id="CAG2196911.1"/>
    </source>
</evidence>
<gene>
    <name evidence="1" type="ORF">MEDL_11757</name>
</gene>
<dbReference type="AlphaFoldDB" id="A0A8S3QJG6"/>
<dbReference type="InterPro" id="IPR036397">
    <property type="entry name" value="RNaseH_sf"/>
</dbReference>
<dbReference type="OrthoDB" id="10250935at2759"/>
<proteinExistence type="predicted"/>
<dbReference type="SUPFAM" id="SSF53098">
    <property type="entry name" value="Ribonuclease H-like"/>
    <property type="match status" value="1"/>
</dbReference>
<evidence type="ECO:0000313" key="2">
    <source>
        <dbReference type="Proteomes" id="UP000683360"/>
    </source>
</evidence>